<dbReference type="NCBIfam" id="TIGR03436">
    <property type="entry name" value="acidobact_VWFA"/>
    <property type="match status" value="1"/>
</dbReference>
<dbReference type="EMBL" id="CP015136">
    <property type="protein sequence ID" value="AMY09322.1"/>
    <property type="molecule type" value="Genomic_DNA"/>
</dbReference>
<gene>
    <name evidence="1" type="ORF">LuPra_02537</name>
</gene>
<accession>A0A143PL62</accession>
<dbReference type="InterPro" id="IPR017802">
    <property type="entry name" value="VWFA-rel_acidobac-type"/>
</dbReference>
<reference evidence="2" key="2">
    <citation type="submission" date="2016-04" db="EMBL/GenBank/DDBJ databases">
        <title>First Complete Genome Sequence of a Subdivision 6 Acidobacterium.</title>
        <authorList>
            <person name="Huang S."/>
            <person name="Vieira S."/>
            <person name="Bunk B."/>
            <person name="Riedel T."/>
            <person name="Sproeer C."/>
            <person name="Overmann J."/>
        </authorList>
    </citation>
    <scope>NUCLEOTIDE SEQUENCE [LARGE SCALE GENOMIC DNA]</scope>
    <source>
        <strain evidence="2">DSM 100886 HEG_-6_39</strain>
    </source>
</reference>
<reference evidence="1 2" key="1">
    <citation type="journal article" date="2016" name="Genome Announc.">
        <title>First Complete Genome Sequence of a Subdivision 6 Acidobacterium Strain.</title>
        <authorList>
            <person name="Huang S."/>
            <person name="Vieira S."/>
            <person name="Bunk B."/>
            <person name="Riedel T."/>
            <person name="Sproer C."/>
            <person name="Overmann J."/>
        </authorList>
    </citation>
    <scope>NUCLEOTIDE SEQUENCE [LARGE SCALE GENOMIC DNA]</scope>
    <source>
        <strain evidence="2">DSM 100886 HEG_-6_39</strain>
    </source>
</reference>
<protein>
    <submittedName>
        <fullName evidence="1">VWFA-related Acidobacterial domain protein</fullName>
    </submittedName>
</protein>
<organism evidence="1 2">
    <name type="scientific">Luteitalea pratensis</name>
    <dbReference type="NCBI Taxonomy" id="1855912"/>
    <lineage>
        <taxon>Bacteria</taxon>
        <taxon>Pseudomonadati</taxon>
        <taxon>Acidobacteriota</taxon>
        <taxon>Vicinamibacteria</taxon>
        <taxon>Vicinamibacterales</taxon>
        <taxon>Vicinamibacteraceae</taxon>
        <taxon>Luteitalea</taxon>
    </lineage>
</organism>
<name>A0A143PL62_LUTPR</name>
<evidence type="ECO:0000313" key="1">
    <source>
        <dbReference type="EMBL" id="AMY09322.1"/>
    </source>
</evidence>
<dbReference type="KEGG" id="abac:LuPra_02537"/>
<keyword evidence="2" id="KW-1185">Reference proteome</keyword>
<dbReference type="Proteomes" id="UP000076079">
    <property type="component" value="Chromosome"/>
</dbReference>
<sequence>MLWLPNPYGQEAALRVSVATTLMGVLELQVGSHGQAHAPAQPTFRSGTTLVEVSAVVTSDGRPVGDQRADEVTVLDNGVRQPLIALEYVHLSLLVGPAQRRDFVVVIDNLHIDPTRTPQTIDIALGFIDRLGAYDRLAVVTTGFPNDARDFTTDREAAPAFVRSTRGQHQMTALVPGEFETQARLAMECLAKVAGGVRSDAERRSVLLISGGQRPLNGQSQFRRDAHNGYDEYLEVIRNAALANVAIYTIDPSGLRAAGYGAMSSGLSSPATLDSELTGSLAVLALNTGGIKTRWTNDLT</sequence>
<dbReference type="AlphaFoldDB" id="A0A143PL62"/>
<evidence type="ECO:0000313" key="2">
    <source>
        <dbReference type="Proteomes" id="UP000076079"/>
    </source>
</evidence>
<proteinExistence type="predicted"/>
<dbReference type="STRING" id="1855912.LuPra_02537"/>